<evidence type="ECO:0000259" key="4">
    <source>
        <dbReference type="SMART" id="SM00181"/>
    </source>
</evidence>
<dbReference type="InterPro" id="IPR000742">
    <property type="entry name" value="EGF"/>
</dbReference>
<evidence type="ECO:0000256" key="2">
    <source>
        <dbReference type="SAM" id="Phobius"/>
    </source>
</evidence>
<keyword evidence="2" id="KW-1133">Transmembrane helix</keyword>
<dbReference type="PANTHER" id="PTHR24043:SF8">
    <property type="entry name" value="EGF-LIKE DOMAIN-CONTAINING PROTEIN"/>
    <property type="match status" value="1"/>
</dbReference>
<keyword evidence="2" id="KW-0812">Transmembrane</keyword>
<dbReference type="InterPro" id="IPR042635">
    <property type="entry name" value="MEGF10/SREC1/2-like"/>
</dbReference>
<evidence type="ECO:0000256" key="1">
    <source>
        <dbReference type="ARBA" id="ARBA00022536"/>
    </source>
</evidence>
<dbReference type="Gene3D" id="2.170.300.10">
    <property type="entry name" value="Tie2 ligand-binding domain superfamily"/>
    <property type="match status" value="3"/>
</dbReference>
<evidence type="ECO:0000313" key="6">
    <source>
        <dbReference type="Proteomes" id="UP001233172"/>
    </source>
</evidence>
<feature type="domain" description="EGF-like" evidence="4">
    <location>
        <begin position="305"/>
        <end position="340"/>
    </location>
</feature>
<reference evidence="5" key="2">
    <citation type="submission" date="2023-04" db="EMBL/GenBank/DDBJ databases">
        <authorList>
            <person name="Bu L."/>
            <person name="Lu L."/>
            <person name="Laidemitt M.R."/>
            <person name="Zhang S.M."/>
            <person name="Mutuku M."/>
            <person name="Mkoji G."/>
            <person name="Steinauer M."/>
            <person name="Loker E.S."/>
        </authorList>
    </citation>
    <scope>NUCLEOTIDE SEQUENCE</scope>
    <source>
        <strain evidence="5">KasaAsao</strain>
        <tissue evidence="5">Whole Snail</tissue>
    </source>
</reference>
<keyword evidence="6" id="KW-1185">Reference proteome</keyword>
<keyword evidence="3" id="KW-0732">Signal</keyword>
<feature type="signal peptide" evidence="3">
    <location>
        <begin position="1"/>
        <end position="32"/>
    </location>
</feature>
<feature type="domain" description="EGF-like" evidence="4">
    <location>
        <begin position="388"/>
        <end position="432"/>
    </location>
</feature>
<dbReference type="EMBL" id="JASAOG010000237">
    <property type="protein sequence ID" value="KAK0042604.1"/>
    <property type="molecule type" value="Genomic_DNA"/>
</dbReference>
<dbReference type="Pfam" id="PF22633">
    <property type="entry name" value="F5_F8_type_C_2"/>
    <property type="match status" value="1"/>
</dbReference>
<name>A0AAD8EXS3_BIOPF</name>
<dbReference type="SUPFAM" id="SSF49785">
    <property type="entry name" value="Galactose-binding domain-like"/>
    <property type="match status" value="1"/>
</dbReference>
<keyword evidence="2" id="KW-0472">Membrane</keyword>
<organism evidence="5 6">
    <name type="scientific">Biomphalaria pfeifferi</name>
    <name type="common">Bloodfluke planorb</name>
    <name type="synonym">Freshwater snail</name>
    <dbReference type="NCBI Taxonomy" id="112525"/>
    <lineage>
        <taxon>Eukaryota</taxon>
        <taxon>Metazoa</taxon>
        <taxon>Spiralia</taxon>
        <taxon>Lophotrochozoa</taxon>
        <taxon>Mollusca</taxon>
        <taxon>Gastropoda</taxon>
        <taxon>Heterobranchia</taxon>
        <taxon>Euthyneura</taxon>
        <taxon>Panpulmonata</taxon>
        <taxon>Hygrophila</taxon>
        <taxon>Lymnaeoidea</taxon>
        <taxon>Planorbidae</taxon>
        <taxon>Biomphalaria</taxon>
    </lineage>
</organism>
<sequence length="582" mass="63143">MSTSSLTRDAINITVCASFLLLVVMVTRSVGGKGGMCPGDRFGQQCRLTCHCANKELCDDITGQCPGQCAEGWSGPHCQRQNVALGRSTDMKTSDWSRGDFAVDGNLRTCVTSSSNRTGWWRVDMQDKRTVFFMEIHFANQTARPGRVRVHVSDYVDTFYGKPCTRIQSAHKLSKFTCDLPSTGRYFGLINKEGQITLCEVLVFVCAPFTYGVDCSQECTCADPSEQCNPVTGSCISGCKDGWMGSACNKPCAGRYGRNCRQACGHCFGNQTCDHVTGSCLKGCAPGWKGPRCKQDCDPGNFGVECIHQCHHCLDNDTCDPSSGECPWRCAPGWQGRRCDSECEPGFHGQSCEFRCGHCHGNSTCDATNGLCPVGCSSGYEGLFCTKECLPGKWGPNCQWLCGQCQASTCDRITGHCGYDGCRPGWSGDTCLTGCRPGTYGSSCLRKCGACDTPCNATDGLCPSGCLSGWEGPTCTSKCSNRSFGPGCQLPCGQCANSEPCHHVTGYCLHACERGYERPFCHIRNRTDLMGKPNLLTLLVACMILFMLTIVAVTICLVVKWRQINKVVKPKSPIPPFQQTVV</sequence>
<protein>
    <submittedName>
        <fullName evidence="5">Multiple epidermal growth factor-like domains 10</fullName>
    </submittedName>
</protein>
<accession>A0AAD8EXS3</accession>
<dbReference type="Proteomes" id="UP001233172">
    <property type="component" value="Unassembled WGS sequence"/>
</dbReference>
<evidence type="ECO:0000313" key="5">
    <source>
        <dbReference type="EMBL" id="KAK0042604.1"/>
    </source>
</evidence>
<dbReference type="PANTHER" id="PTHR24043">
    <property type="entry name" value="SCAVENGER RECEPTOR CLASS F"/>
    <property type="match status" value="1"/>
</dbReference>
<dbReference type="InterPro" id="IPR008979">
    <property type="entry name" value="Galactose-bd-like_sf"/>
</dbReference>
<feature type="domain" description="EGF-like" evidence="4">
    <location>
        <begin position="45"/>
        <end position="79"/>
    </location>
</feature>
<dbReference type="Gene3D" id="2.60.120.260">
    <property type="entry name" value="Galactose-binding domain-like"/>
    <property type="match status" value="1"/>
</dbReference>
<proteinExistence type="predicted"/>
<comment type="caution">
    <text evidence="5">The sequence shown here is derived from an EMBL/GenBank/DDBJ whole genome shotgun (WGS) entry which is preliminary data.</text>
</comment>
<keyword evidence="1" id="KW-0245">EGF-like domain</keyword>
<feature type="transmembrane region" description="Helical" evidence="2">
    <location>
        <begin position="535"/>
        <end position="559"/>
    </location>
</feature>
<reference evidence="5" key="1">
    <citation type="journal article" date="2023" name="PLoS Negl. Trop. Dis.">
        <title>A genome sequence for Biomphalaria pfeifferi, the major vector snail for the human-infecting parasite Schistosoma mansoni.</title>
        <authorList>
            <person name="Bu L."/>
            <person name="Lu L."/>
            <person name="Laidemitt M.R."/>
            <person name="Zhang S.M."/>
            <person name="Mutuku M."/>
            <person name="Mkoji G."/>
            <person name="Steinauer M."/>
            <person name="Loker E.S."/>
        </authorList>
    </citation>
    <scope>NUCLEOTIDE SEQUENCE</scope>
    <source>
        <strain evidence="5">KasaAsao</strain>
    </source>
</reference>
<feature type="chain" id="PRO_5042268746" evidence="3">
    <location>
        <begin position="33"/>
        <end position="582"/>
    </location>
</feature>
<gene>
    <name evidence="5" type="ORF">Bpfe_027979</name>
</gene>
<dbReference type="SMART" id="SM00181">
    <property type="entry name" value="EGF"/>
    <property type="match status" value="5"/>
</dbReference>
<dbReference type="GO" id="GO:0005044">
    <property type="term" value="F:scavenger receptor activity"/>
    <property type="evidence" value="ECO:0007669"/>
    <property type="project" value="InterPro"/>
</dbReference>
<feature type="domain" description="EGF-like" evidence="4">
    <location>
        <begin position="251"/>
        <end position="294"/>
    </location>
</feature>
<evidence type="ECO:0000256" key="3">
    <source>
        <dbReference type="SAM" id="SignalP"/>
    </source>
</evidence>
<feature type="domain" description="EGF-like" evidence="4">
    <location>
        <begin position="205"/>
        <end position="249"/>
    </location>
</feature>
<dbReference type="AlphaFoldDB" id="A0AAD8EXS3"/>